<organism evidence="5 6">
    <name type="scientific">Luteococcus japonicus LSP_Lj1</name>
    <dbReference type="NCBI Taxonomy" id="1255658"/>
    <lineage>
        <taxon>Bacteria</taxon>
        <taxon>Bacillati</taxon>
        <taxon>Actinomycetota</taxon>
        <taxon>Actinomycetes</taxon>
        <taxon>Propionibacteriales</taxon>
        <taxon>Propionibacteriaceae</taxon>
        <taxon>Luteococcus</taxon>
    </lineage>
</organism>
<dbReference type="EC" id="3.1.2.4" evidence="2"/>
<protein>
    <recommendedName>
        <fullName evidence="2">3-hydroxyisobutyryl-CoA hydrolase</fullName>
        <ecNumber evidence="2">3.1.2.4</ecNumber>
    </recommendedName>
</protein>
<dbReference type="PANTHER" id="PTHR43176">
    <property type="entry name" value="3-HYDROXYISOBUTYRYL-COA HYDROLASE-RELATED"/>
    <property type="match status" value="1"/>
</dbReference>
<keyword evidence="6" id="KW-1185">Reference proteome</keyword>
<name>A0A1R4J3F0_9ACTN</name>
<feature type="domain" description="Enoyl-CoA hydratase/isomerase" evidence="4">
    <location>
        <begin position="16"/>
        <end position="334"/>
    </location>
</feature>
<dbReference type="InterPro" id="IPR045004">
    <property type="entry name" value="ECH_dom"/>
</dbReference>
<evidence type="ECO:0000256" key="3">
    <source>
        <dbReference type="ARBA" id="ARBA00022801"/>
    </source>
</evidence>
<reference evidence="5 6" key="1">
    <citation type="submission" date="2017-02" db="EMBL/GenBank/DDBJ databases">
        <authorList>
            <person name="Peterson S.W."/>
        </authorList>
    </citation>
    <scope>NUCLEOTIDE SEQUENCE [LARGE SCALE GENOMIC DNA]</scope>
    <source>
        <strain evidence="5 6">LSP_Lj1</strain>
    </source>
</reference>
<dbReference type="EMBL" id="FUKQ01000018">
    <property type="protein sequence ID" value="SJN26630.1"/>
    <property type="molecule type" value="Genomic_DNA"/>
</dbReference>
<comment type="catalytic activity">
    <reaction evidence="1">
        <text>3-hydroxy-2-methylpropanoyl-CoA + H2O = 3-hydroxy-2-methylpropanoate + CoA + H(+)</text>
        <dbReference type="Rhea" id="RHEA:20888"/>
        <dbReference type="ChEBI" id="CHEBI:11805"/>
        <dbReference type="ChEBI" id="CHEBI:15377"/>
        <dbReference type="ChEBI" id="CHEBI:15378"/>
        <dbReference type="ChEBI" id="CHEBI:57287"/>
        <dbReference type="ChEBI" id="CHEBI:57340"/>
        <dbReference type="EC" id="3.1.2.4"/>
    </reaction>
</comment>
<dbReference type="STRING" id="1255658.FM114_05350"/>
<dbReference type="InterPro" id="IPR029045">
    <property type="entry name" value="ClpP/crotonase-like_dom_sf"/>
</dbReference>
<dbReference type="SUPFAM" id="SSF52096">
    <property type="entry name" value="ClpP/crotonase"/>
    <property type="match status" value="1"/>
</dbReference>
<keyword evidence="3 5" id="KW-0378">Hydrolase</keyword>
<dbReference type="Gene3D" id="3.90.226.10">
    <property type="entry name" value="2-enoyl-CoA Hydratase, Chain A, domain 1"/>
    <property type="match status" value="1"/>
</dbReference>
<dbReference type="OrthoDB" id="9790967at2"/>
<dbReference type="GO" id="GO:0003860">
    <property type="term" value="F:3-hydroxyisobutyryl-CoA hydrolase activity"/>
    <property type="evidence" value="ECO:0007669"/>
    <property type="project" value="UniProtKB-EC"/>
</dbReference>
<dbReference type="InterPro" id="IPR032259">
    <property type="entry name" value="HIBYL-CoA-H"/>
</dbReference>
<dbReference type="AlphaFoldDB" id="A0A1R4J3F0"/>
<dbReference type="Proteomes" id="UP000188342">
    <property type="component" value="Unassembled WGS sequence"/>
</dbReference>
<proteinExistence type="predicted"/>
<evidence type="ECO:0000256" key="2">
    <source>
        <dbReference type="ARBA" id="ARBA00011915"/>
    </source>
</evidence>
<evidence type="ECO:0000313" key="5">
    <source>
        <dbReference type="EMBL" id="SJN26630.1"/>
    </source>
</evidence>
<sequence>MTGTDEVLTEIRGRAGIITLNRPKAMNALNQTMVDAMVEVLEQWRGDGRVAVILLRGAGERGLCAGGDVVSLYHDALAHGTDGAKFWADEYALNLTISRYPKPYVAIMNGIVLGGGIGVSAHGSHRIVTDDTRVGMPETGIGFVPDVGGSHLLTHVPGHLGTHLALTGAHVGAGQAIECGLADVYVPAEQLEALVDELCESGDADAAVGVHARPAPAGFTAQHDLVEQVYDRQSVEEILSGLDEVDADWARDAAKRIRRNSPLALKVTLESLRRARGQSLAEALDTEFRVSVNMQRGHDFVEGIRAQLVDKDRNPQWQPATLAEVDEATVEAVFAPIADDRITEPNLAART</sequence>
<evidence type="ECO:0000313" key="6">
    <source>
        <dbReference type="Proteomes" id="UP000188342"/>
    </source>
</evidence>
<gene>
    <name evidence="5" type="ORF">FM114_05350</name>
</gene>
<dbReference type="NCBIfam" id="NF004127">
    <property type="entry name" value="PRK05617.1"/>
    <property type="match status" value="1"/>
</dbReference>
<evidence type="ECO:0000256" key="1">
    <source>
        <dbReference type="ARBA" id="ARBA00001709"/>
    </source>
</evidence>
<accession>A0A1R4J3F0</accession>
<dbReference type="RefSeq" id="WP_094764141.1">
    <property type="nucleotide sequence ID" value="NZ_FUKQ01000018.1"/>
</dbReference>
<dbReference type="CDD" id="cd06558">
    <property type="entry name" value="crotonase-like"/>
    <property type="match status" value="1"/>
</dbReference>
<dbReference type="PANTHER" id="PTHR43176:SF3">
    <property type="entry name" value="3-HYDROXYISOBUTYRYL-COA HYDROLASE, MITOCHONDRIAL"/>
    <property type="match status" value="1"/>
</dbReference>
<dbReference type="GO" id="GO:0006574">
    <property type="term" value="P:L-valine catabolic process"/>
    <property type="evidence" value="ECO:0007669"/>
    <property type="project" value="TreeGrafter"/>
</dbReference>
<dbReference type="Pfam" id="PF16113">
    <property type="entry name" value="ECH_2"/>
    <property type="match status" value="1"/>
</dbReference>
<evidence type="ECO:0000259" key="4">
    <source>
        <dbReference type="Pfam" id="PF16113"/>
    </source>
</evidence>
<dbReference type="GO" id="GO:0005829">
    <property type="term" value="C:cytosol"/>
    <property type="evidence" value="ECO:0007669"/>
    <property type="project" value="TreeGrafter"/>
</dbReference>